<dbReference type="Proteomes" id="UP001153555">
    <property type="component" value="Unassembled WGS sequence"/>
</dbReference>
<keyword evidence="2" id="KW-1185">Reference proteome</keyword>
<evidence type="ECO:0000313" key="1">
    <source>
        <dbReference type="EMBL" id="CAA0835904.1"/>
    </source>
</evidence>
<accession>A0A9N7NQS4</accession>
<gene>
    <name evidence="1" type="ORF">SHERM_03050</name>
</gene>
<name>A0A9N7NQS4_STRHE</name>
<dbReference type="EMBL" id="CACSLK010030184">
    <property type="protein sequence ID" value="CAA0835904.1"/>
    <property type="molecule type" value="Genomic_DNA"/>
</dbReference>
<protein>
    <submittedName>
        <fullName evidence="1">Uncharacterized protein</fullName>
    </submittedName>
</protein>
<dbReference type="PANTHER" id="PTHR35131">
    <property type="entry name" value="EXPRESSED PROTEIN"/>
    <property type="match status" value="1"/>
</dbReference>
<proteinExistence type="predicted"/>
<organism evidence="1 2">
    <name type="scientific">Striga hermonthica</name>
    <name type="common">Purple witchweed</name>
    <name type="synonym">Buchnera hermonthica</name>
    <dbReference type="NCBI Taxonomy" id="68872"/>
    <lineage>
        <taxon>Eukaryota</taxon>
        <taxon>Viridiplantae</taxon>
        <taxon>Streptophyta</taxon>
        <taxon>Embryophyta</taxon>
        <taxon>Tracheophyta</taxon>
        <taxon>Spermatophyta</taxon>
        <taxon>Magnoliopsida</taxon>
        <taxon>eudicotyledons</taxon>
        <taxon>Gunneridae</taxon>
        <taxon>Pentapetalae</taxon>
        <taxon>asterids</taxon>
        <taxon>lamiids</taxon>
        <taxon>Lamiales</taxon>
        <taxon>Orobanchaceae</taxon>
        <taxon>Buchnereae</taxon>
        <taxon>Striga</taxon>
    </lineage>
</organism>
<reference evidence="1" key="1">
    <citation type="submission" date="2019-12" db="EMBL/GenBank/DDBJ databases">
        <authorList>
            <person name="Scholes J."/>
        </authorList>
    </citation>
    <scope>NUCLEOTIDE SEQUENCE</scope>
</reference>
<evidence type="ECO:0000313" key="2">
    <source>
        <dbReference type="Proteomes" id="UP001153555"/>
    </source>
</evidence>
<dbReference type="PANTHER" id="PTHR35131:SF1">
    <property type="entry name" value="EXPRESSED PROTEIN"/>
    <property type="match status" value="1"/>
</dbReference>
<dbReference type="OrthoDB" id="783264at2759"/>
<dbReference type="AlphaFoldDB" id="A0A9N7NQS4"/>
<comment type="caution">
    <text evidence="1">The sequence shown here is derived from an EMBL/GenBank/DDBJ whole genome shotgun (WGS) entry which is preliminary data.</text>
</comment>
<sequence>MSGKIPLEIGTRGTVGSLLKREIEYFKGLELERVDSCMDFERRSQEMATEKQHSWPSFRFFLFSWKRKKRRNSGNRAGMCSMVENEDRQGLDEIPGFGYLNLRAESMRYDVE</sequence>